<name>A0ABN1NXP5_9ACTN</name>
<sequence>MAVLMAVGVVSATPTSAWAGTDVPWIHSKVNTADPAQPPRHITVGKARFLSDGDVVEVCDLVTDGLDTTGLLYRSGDWVPYTEVSVPDGAGCASGARPIEAGTRISLFVDSNPADVWDGGHGQGVA</sequence>
<keyword evidence="1" id="KW-0732">Signal</keyword>
<evidence type="ECO:0008006" key="4">
    <source>
        <dbReference type="Google" id="ProtNLM"/>
    </source>
</evidence>
<evidence type="ECO:0000313" key="3">
    <source>
        <dbReference type="Proteomes" id="UP001501578"/>
    </source>
</evidence>
<proteinExistence type="predicted"/>
<gene>
    <name evidence="2" type="ORF">GCM10009560_15250</name>
</gene>
<dbReference type="EMBL" id="BAAAHQ010000006">
    <property type="protein sequence ID" value="GAA0918357.1"/>
    <property type="molecule type" value="Genomic_DNA"/>
</dbReference>
<feature type="signal peptide" evidence="1">
    <location>
        <begin position="1"/>
        <end position="19"/>
    </location>
</feature>
<reference evidence="2 3" key="1">
    <citation type="journal article" date="2019" name="Int. J. Syst. Evol. Microbiol.">
        <title>The Global Catalogue of Microorganisms (GCM) 10K type strain sequencing project: providing services to taxonomists for standard genome sequencing and annotation.</title>
        <authorList>
            <consortium name="The Broad Institute Genomics Platform"/>
            <consortium name="The Broad Institute Genome Sequencing Center for Infectious Disease"/>
            <person name="Wu L."/>
            <person name="Ma J."/>
        </authorList>
    </citation>
    <scope>NUCLEOTIDE SEQUENCE [LARGE SCALE GENOMIC DNA]</scope>
    <source>
        <strain evidence="2 3">JCM 11136</strain>
    </source>
</reference>
<accession>A0ABN1NXP5</accession>
<protein>
    <recommendedName>
        <fullName evidence="4">Secreted protein</fullName>
    </recommendedName>
</protein>
<keyword evidence="3" id="KW-1185">Reference proteome</keyword>
<dbReference type="Proteomes" id="UP001501578">
    <property type="component" value="Unassembled WGS sequence"/>
</dbReference>
<evidence type="ECO:0000256" key="1">
    <source>
        <dbReference type="SAM" id="SignalP"/>
    </source>
</evidence>
<feature type="chain" id="PRO_5046694492" description="Secreted protein" evidence="1">
    <location>
        <begin position="20"/>
        <end position="126"/>
    </location>
</feature>
<organism evidence="2 3">
    <name type="scientific">Nonomuraea longicatena</name>
    <dbReference type="NCBI Taxonomy" id="83682"/>
    <lineage>
        <taxon>Bacteria</taxon>
        <taxon>Bacillati</taxon>
        <taxon>Actinomycetota</taxon>
        <taxon>Actinomycetes</taxon>
        <taxon>Streptosporangiales</taxon>
        <taxon>Streptosporangiaceae</taxon>
        <taxon>Nonomuraea</taxon>
    </lineage>
</organism>
<comment type="caution">
    <text evidence="2">The sequence shown here is derived from an EMBL/GenBank/DDBJ whole genome shotgun (WGS) entry which is preliminary data.</text>
</comment>
<evidence type="ECO:0000313" key="2">
    <source>
        <dbReference type="EMBL" id="GAA0918357.1"/>
    </source>
</evidence>